<accession>A0ABS1CH13</accession>
<dbReference type="EMBL" id="NRRV01000023">
    <property type="protein sequence ID" value="MBK1631201.1"/>
    <property type="molecule type" value="Genomic_DNA"/>
</dbReference>
<comment type="caution">
    <text evidence="1">The sequence shown here is derived from an EMBL/GenBank/DDBJ whole genome shotgun (WGS) entry which is preliminary data.</text>
</comment>
<organism evidence="1 2">
    <name type="scientific">Thiohalocapsa halophila</name>
    <dbReference type="NCBI Taxonomy" id="69359"/>
    <lineage>
        <taxon>Bacteria</taxon>
        <taxon>Pseudomonadati</taxon>
        <taxon>Pseudomonadota</taxon>
        <taxon>Gammaproteobacteria</taxon>
        <taxon>Chromatiales</taxon>
        <taxon>Chromatiaceae</taxon>
        <taxon>Thiohalocapsa</taxon>
    </lineage>
</organism>
<reference evidence="1 2" key="1">
    <citation type="journal article" date="2020" name="Microorganisms">
        <title>Osmotic Adaptation and Compatible Solute Biosynthesis of Phototrophic Bacteria as Revealed from Genome Analyses.</title>
        <authorList>
            <person name="Imhoff J.F."/>
            <person name="Rahn T."/>
            <person name="Kunzel S."/>
            <person name="Keller A."/>
            <person name="Neulinger S.C."/>
        </authorList>
    </citation>
    <scope>NUCLEOTIDE SEQUENCE [LARGE SCALE GENOMIC DNA]</scope>
    <source>
        <strain evidence="1 2">DSM 6210</strain>
    </source>
</reference>
<dbReference type="RefSeq" id="WP_200237032.1">
    <property type="nucleotide sequence ID" value="NZ_NRRV01000023.1"/>
</dbReference>
<protein>
    <recommendedName>
        <fullName evidence="3">Ig-like domain-containing protein</fullName>
    </recommendedName>
</protein>
<keyword evidence="2" id="KW-1185">Reference proteome</keyword>
<name>A0ABS1CH13_9GAMM</name>
<dbReference type="Proteomes" id="UP000748752">
    <property type="component" value="Unassembled WGS sequence"/>
</dbReference>
<evidence type="ECO:0000313" key="1">
    <source>
        <dbReference type="EMBL" id="MBK1631201.1"/>
    </source>
</evidence>
<evidence type="ECO:0000313" key="2">
    <source>
        <dbReference type="Proteomes" id="UP000748752"/>
    </source>
</evidence>
<gene>
    <name evidence="1" type="ORF">CKO31_10715</name>
</gene>
<evidence type="ECO:0008006" key="3">
    <source>
        <dbReference type="Google" id="ProtNLM"/>
    </source>
</evidence>
<proteinExistence type="predicted"/>
<sequence length="331" mass="37496">MKQLGLVACLSVATSVDAQEIDTFCRQVADAARDSYQIEQTCREQEAEAMRKLDALSPPSRIEDFCSSVAQTAGGSYQIMLMCVQRELKAKASLSSAETSGSATLYSSLIRNFVDAVKRDDKERLSSLVQYPLRRAYPLVSVHTATEFKQRFDAIFGEDLKQKIVNSDVLQDWQRIGNRGIVFMDGVLWLTPDGKLRSINYEAESEEQQREALIKAEKSTLHHSLRQYSEPVLEWLTNEYRIRIDRSSSGEFRYAAWSRNQSTMEQPNLILTNGVMIPDGSGGNHHYTFTRDDYEYTCRVNFMGGVPAGWLIVKKLGKTLLRQPVVEEVEP</sequence>